<dbReference type="GO" id="GO:0003746">
    <property type="term" value="F:translation elongation factor activity"/>
    <property type="evidence" value="ECO:0007669"/>
    <property type="project" value="UniProtKB-KW"/>
</dbReference>
<dbReference type="Proteomes" id="UP000077667">
    <property type="component" value="Chromosome"/>
</dbReference>
<proteinExistence type="predicted"/>
<gene>
    <name evidence="2" type="ORF">A8C56_23770</name>
</gene>
<evidence type="ECO:0000313" key="2">
    <source>
        <dbReference type="EMBL" id="ANH84187.1"/>
    </source>
</evidence>
<accession>A0A1A9I923</accession>
<dbReference type="SUPFAM" id="SSF54534">
    <property type="entry name" value="FKBP-like"/>
    <property type="match status" value="1"/>
</dbReference>
<evidence type="ECO:0000259" key="1">
    <source>
        <dbReference type="Pfam" id="PF01272"/>
    </source>
</evidence>
<name>A0A1A9I923_9BACT</name>
<dbReference type="GO" id="GO:0070063">
    <property type="term" value="F:RNA polymerase binding"/>
    <property type="evidence" value="ECO:0007669"/>
    <property type="project" value="InterPro"/>
</dbReference>
<feature type="domain" description="Transcription elongation factor GreA/GreB C-terminal" evidence="1">
    <location>
        <begin position="52"/>
        <end position="123"/>
    </location>
</feature>
<dbReference type="KEGG" id="nia:A8C56_23770"/>
<sequence length="130" mass="14337">MNSNPVILCESDYKKLTEIVVLDKRSEEKDNTLAHELSRAIVVKNEALPPANIRIGSGVRILDMDTKKERSFQIVMPEEADIQTGKISILTPMAAAIIGFKAGDEVSWKMPSGLKRLKVMEVENTPSANA</sequence>
<dbReference type="GO" id="GO:0006354">
    <property type="term" value="P:DNA-templated transcription elongation"/>
    <property type="evidence" value="ECO:0007669"/>
    <property type="project" value="TreeGrafter"/>
</dbReference>
<keyword evidence="3" id="KW-1185">Reference proteome</keyword>
<dbReference type="PANTHER" id="PTHR30437">
    <property type="entry name" value="TRANSCRIPTION ELONGATION FACTOR GREA"/>
    <property type="match status" value="1"/>
</dbReference>
<dbReference type="InterPro" id="IPR036953">
    <property type="entry name" value="GreA/GreB_C_sf"/>
</dbReference>
<dbReference type="EMBL" id="CP015772">
    <property type="protein sequence ID" value="ANH84187.1"/>
    <property type="molecule type" value="Genomic_DNA"/>
</dbReference>
<organism evidence="2 3">
    <name type="scientific">Niabella ginsenosidivorans</name>
    <dbReference type="NCBI Taxonomy" id="1176587"/>
    <lineage>
        <taxon>Bacteria</taxon>
        <taxon>Pseudomonadati</taxon>
        <taxon>Bacteroidota</taxon>
        <taxon>Chitinophagia</taxon>
        <taxon>Chitinophagales</taxon>
        <taxon>Chitinophagaceae</taxon>
        <taxon>Niabella</taxon>
    </lineage>
</organism>
<protein>
    <submittedName>
        <fullName evidence="2">Transcription elongation factor GreAB</fullName>
    </submittedName>
</protein>
<dbReference type="Pfam" id="PF01272">
    <property type="entry name" value="GreA_GreB"/>
    <property type="match status" value="1"/>
</dbReference>
<keyword evidence="2" id="KW-0648">Protein biosynthesis</keyword>
<keyword evidence="2" id="KW-0251">Elongation factor</keyword>
<dbReference type="STRING" id="1176587.A8C56_23770"/>
<dbReference type="GO" id="GO:0032784">
    <property type="term" value="P:regulation of DNA-templated transcription elongation"/>
    <property type="evidence" value="ECO:0007669"/>
    <property type="project" value="InterPro"/>
</dbReference>
<dbReference type="GO" id="GO:0003677">
    <property type="term" value="F:DNA binding"/>
    <property type="evidence" value="ECO:0007669"/>
    <property type="project" value="InterPro"/>
</dbReference>
<reference evidence="2 3" key="1">
    <citation type="submission" date="2016-05" db="EMBL/GenBank/DDBJ databases">
        <title>Niabella ginsenosidivorans BS26 whole genome sequencing.</title>
        <authorList>
            <person name="Im W.T."/>
            <person name="Siddiqi M.Z."/>
        </authorList>
    </citation>
    <scope>NUCLEOTIDE SEQUENCE [LARGE SCALE GENOMIC DNA]</scope>
    <source>
        <strain evidence="2 3">BS26</strain>
    </source>
</reference>
<dbReference type="AlphaFoldDB" id="A0A1A9I923"/>
<dbReference type="PANTHER" id="PTHR30437:SF5">
    <property type="entry name" value="REGULATOR OF NUCLEOSIDE DIPHOSPHATE KINASE"/>
    <property type="match status" value="1"/>
</dbReference>
<dbReference type="Gene3D" id="3.10.50.30">
    <property type="entry name" value="Transcription elongation factor, GreA/GreB, C-terminal domain"/>
    <property type="match status" value="1"/>
</dbReference>
<dbReference type="InterPro" id="IPR023459">
    <property type="entry name" value="Tscrpt_elong_fac_GreA/B_fam"/>
</dbReference>
<evidence type="ECO:0000313" key="3">
    <source>
        <dbReference type="Proteomes" id="UP000077667"/>
    </source>
</evidence>
<dbReference type="InterPro" id="IPR001437">
    <property type="entry name" value="Tscrpt_elong_fac_GreA/B_C"/>
</dbReference>